<keyword evidence="2" id="KW-0067">ATP-binding</keyword>
<dbReference type="PROSITE" id="PS50893">
    <property type="entry name" value="ABC_TRANSPORTER_2"/>
    <property type="match status" value="1"/>
</dbReference>
<accession>X1TT39</accession>
<dbReference type="InterPro" id="IPR027417">
    <property type="entry name" value="P-loop_NTPase"/>
</dbReference>
<sequence length="180" mass="19887">KNAVKMNNVEKYFGHTAALKGVNFEVGVNEVVGLIGDNGAGKSTLIKIITGVFPPTNGEIYIRDKKVPLGDYNVKQAYKLGIEAVYQDKSLGEKQDLWRNFFIGRQITNRLGFIKVREEKEIARKIMFDMIGFRGVGISAESKANKLSGGERQGIAIGRAMYFDADLIILDEPTSALSLK</sequence>
<protein>
    <recommendedName>
        <fullName evidence="3">ABC transporter domain-containing protein</fullName>
    </recommendedName>
</protein>
<feature type="non-terminal residue" evidence="4">
    <location>
        <position position="180"/>
    </location>
</feature>
<evidence type="ECO:0000313" key="4">
    <source>
        <dbReference type="EMBL" id="GAI83209.1"/>
    </source>
</evidence>
<dbReference type="GO" id="GO:0016887">
    <property type="term" value="F:ATP hydrolysis activity"/>
    <property type="evidence" value="ECO:0007669"/>
    <property type="project" value="InterPro"/>
</dbReference>
<dbReference type="Pfam" id="PF00005">
    <property type="entry name" value="ABC_tran"/>
    <property type="match status" value="1"/>
</dbReference>
<dbReference type="SUPFAM" id="SSF52540">
    <property type="entry name" value="P-loop containing nucleoside triphosphate hydrolases"/>
    <property type="match status" value="1"/>
</dbReference>
<dbReference type="InterPro" id="IPR003439">
    <property type="entry name" value="ABC_transporter-like_ATP-bd"/>
</dbReference>
<gene>
    <name evidence="4" type="ORF">S12H4_12290</name>
</gene>
<reference evidence="4" key="1">
    <citation type="journal article" date="2014" name="Front. Microbiol.">
        <title>High frequency of phylogenetically diverse reductive dehalogenase-homologous genes in deep subseafloor sedimentary metagenomes.</title>
        <authorList>
            <person name="Kawai M."/>
            <person name="Futagami T."/>
            <person name="Toyoda A."/>
            <person name="Takaki Y."/>
            <person name="Nishi S."/>
            <person name="Hori S."/>
            <person name="Arai W."/>
            <person name="Tsubouchi T."/>
            <person name="Morono Y."/>
            <person name="Uchiyama I."/>
            <person name="Ito T."/>
            <person name="Fujiyama A."/>
            <person name="Inagaki F."/>
            <person name="Takami H."/>
        </authorList>
    </citation>
    <scope>NUCLEOTIDE SEQUENCE</scope>
    <source>
        <strain evidence="4">Expedition CK06-06</strain>
    </source>
</reference>
<dbReference type="Gene3D" id="3.40.50.300">
    <property type="entry name" value="P-loop containing nucleotide triphosphate hydrolases"/>
    <property type="match status" value="1"/>
</dbReference>
<evidence type="ECO:0000256" key="1">
    <source>
        <dbReference type="ARBA" id="ARBA00022741"/>
    </source>
</evidence>
<dbReference type="AlphaFoldDB" id="X1TT39"/>
<dbReference type="GO" id="GO:0005524">
    <property type="term" value="F:ATP binding"/>
    <property type="evidence" value="ECO:0007669"/>
    <property type="project" value="UniProtKB-KW"/>
</dbReference>
<organism evidence="4">
    <name type="scientific">marine sediment metagenome</name>
    <dbReference type="NCBI Taxonomy" id="412755"/>
    <lineage>
        <taxon>unclassified sequences</taxon>
        <taxon>metagenomes</taxon>
        <taxon>ecological metagenomes</taxon>
    </lineage>
</organism>
<evidence type="ECO:0000256" key="2">
    <source>
        <dbReference type="ARBA" id="ARBA00022840"/>
    </source>
</evidence>
<feature type="non-terminal residue" evidence="4">
    <location>
        <position position="1"/>
    </location>
</feature>
<keyword evidence="1" id="KW-0547">Nucleotide-binding</keyword>
<dbReference type="PANTHER" id="PTHR43790">
    <property type="entry name" value="CARBOHYDRATE TRANSPORT ATP-BINDING PROTEIN MG119-RELATED"/>
    <property type="match status" value="1"/>
</dbReference>
<dbReference type="InterPro" id="IPR050107">
    <property type="entry name" value="ABC_carbohydrate_import_ATPase"/>
</dbReference>
<name>X1TT39_9ZZZZ</name>
<proteinExistence type="predicted"/>
<dbReference type="PANTHER" id="PTHR43790:SF8">
    <property type="entry name" value="SUGAR ABC TRANSPORTER ATP-BINDING PROTEIN"/>
    <property type="match status" value="1"/>
</dbReference>
<dbReference type="EMBL" id="BARW01005782">
    <property type="protein sequence ID" value="GAI83209.1"/>
    <property type="molecule type" value="Genomic_DNA"/>
</dbReference>
<feature type="domain" description="ABC transporter" evidence="3">
    <location>
        <begin position="4"/>
        <end position="179"/>
    </location>
</feature>
<evidence type="ECO:0000259" key="3">
    <source>
        <dbReference type="PROSITE" id="PS50893"/>
    </source>
</evidence>
<comment type="caution">
    <text evidence="4">The sequence shown here is derived from an EMBL/GenBank/DDBJ whole genome shotgun (WGS) entry which is preliminary data.</text>
</comment>